<protein>
    <submittedName>
        <fullName evidence="1">Uncharacterized protein</fullName>
    </submittedName>
</protein>
<gene>
    <name evidence="1" type="ORF">HRG_11059</name>
</gene>
<accession>A0A9P8SEF1</accession>
<reference evidence="1" key="1">
    <citation type="submission" date="2021-09" db="EMBL/GenBank/DDBJ databases">
        <title>A high-quality genome of the endoparasitic fungus Hirsutella rhossiliensis with a comparison of Hirsutella genomes reveals transposable elements contributing to genome size variation.</title>
        <authorList>
            <person name="Lin R."/>
            <person name="Jiao Y."/>
            <person name="Sun X."/>
            <person name="Ling J."/>
            <person name="Xie B."/>
            <person name="Cheng X."/>
        </authorList>
    </citation>
    <scope>NUCLEOTIDE SEQUENCE</scope>
    <source>
        <strain evidence="1">HR02</strain>
    </source>
</reference>
<name>A0A9P8SEF1_9HYPO</name>
<dbReference type="Proteomes" id="UP000824596">
    <property type="component" value="Unassembled WGS sequence"/>
</dbReference>
<evidence type="ECO:0000313" key="1">
    <source>
        <dbReference type="EMBL" id="KAH0957966.1"/>
    </source>
</evidence>
<dbReference type="AlphaFoldDB" id="A0A9P8SEF1"/>
<keyword evidence="2" id="KW-1185">Reference proteome</keyword>
<dbReference type="RefSeq" id="XP_044715480.1">
    <property type="nucleotide sequence ID" value="XM_044869529.1"/>
</dbReference>
<sequence>MPISLGRLYRYRYSYPRPRDRAYRRRLYLYYASRPHVALLGNDAIPAAGYNARPLYPRLRYYYPLAAAAAYYNLRALER</sequence>
<dbReference type="GeneID" id="68360187"/>
<proteinExistence type="predicted"/>
<evidence type="ECO:0000313" key="2">
    <source>
        <dbReference type="Proteomes" id="UP000824596"/>
    </source>
</evidence>
<dbReference type="EMBL" id="JAIZPD010000018">
    <property type="protein sequence ID" value="KAH0957966.1"/>
    <property type="molecule type" value="Genomic_DNA"/>
</dbReference>
<comment type="caution">
    <text evidence="1">The sequence shown here is derived from an EMBL/GenBank/DDBJ whole genome shotgun (WGS) entry which is preliminary data.</text>
</comment>
<organism evidence="1 2">
    <name type="scientific">Hirsutella rhossiliensis</name>
    <dbReference type="NCBI Taxonomy" id="111463"/>
    <lineage>
        <taxon>Eukaryota</taxon>
        <taxon>Fungi</taxon>
        <taxon>Dikarya</taxon>
        <taxon>Ascomycota</taxon>
        <taxon>Pezizomycotina</taxon>
        <taxon>Sordariomycetes</taxon>
        <taxon>Hypocreomycetidae</taxon>
        <taxon>Hypocreales</taxon>
        <taxon>Ophiocordycipitaceae</taxon>
        <taxon>Hirsutella</taxon>
    </lineage>
</organism>